<organism evidence="5 6">
    <name type="scientific">Lophiostoma macrostomum CBS 122681</name>
    <dbReference type="NCBI Taxonomy" id="1314788"/>
    <lineage>
        <taxon>Eukaryota</taxon>
        <taxon>Fungi</taxon>
        <taxon>Dikarya</taxon>
        <taxon>Ascomycota</taxon>
        <taxon>Pezizomycotina</taxon>
        <taxon>Dothideomycetes</taxon>
        <taxon>Pleosporomycetidae</taxon>
        <taxon>Pleosporales</taxon>
        <taxon>Lophiostomataceae</taxon>
        <taxon>Lophiostoma</taxon>
    </lineage>
</organism>
<evidence type="ECO:0000256" key="2">
    <source>
        <dbReference type="ARBA" id="ARBA00022598"/>
    </source>
</evidence>
<dbReference type="Proteomes" id="UP000799324">
    <property type="component" value="Unassembled WGS sequence"/>
</dbReference>
<evidence type="ECO:0000313" key="5">
    <source>
        <dbReference type="EMBL" id="KAF2650452.1"/>
    </source>
</evidence>
<dbReference type="PANTHER" id="PTHR23132">
    <property type="entry name" value="D-ALANINE--D-ALANINE LIGASE"/>
    <property type="match status" value="1"/>
</dbReference>
<keyword evidence="6" id="KW-1185">Reference proteome</keyword>
<dbReference type="GO" id="GO:0008716">
    <property type="term" value="F:D-alanine-D-alanine ligase activity"/>
    <property type="evidence" value="ECO:0007669"/>
    <property type="project" value="InterPro"/>
</dbReference>
<dbReference type="GO" id="GO:0005524">
    <property type="term" value="F:ATP binding"/>
    <property type="evidence" value="ECO:0007669"/>
    <property type="project" value="UniProtKB-UniRule"/>
</dbReference>
<dbReference type="Gene3D" id="3.30.470.20">
    <property type="entry name" value="ATP-grasp fold, B domain"/>
    <property type="match status" value="1"/>
</dbReference>
<evidence type="ECO:0000313" key="6">
    <source>
        <dbReference type="Proteomes" id="UP000799324"/>
    </source>
</evidence>
<dbReference type="SUPFAM" id="SSF56059">
    <property type="entry name" value="Glutathione synthetase ATP-binding domain-like"/>
    <property type="match status" value="1"/>
</dbReference>
<comment type="similarity">
    <text evidence="1">Belongs to the D-alanine--D-alanine ligase family.</text>
</comment>
<evidence type="ECO:0000256" key="1">
    <source>
        <dbReference type="ARBA" id="ARBA00010871"/>
    </source>
</evidence>
<proteinExistence type="inferred from homology"/>
<reference evidence="5" key="1">
    <citation type="journal article" date="2020" name="Stud. Mycol.">
        <title>101 Dothideomycetes genomes: a test case for predicting lifestyles and emergence of pathogens.</title>
        <authorList>
            <person name="Haridas S."/>
            <person name="Albert R."/>
            <person name="Binder M."/>
            <person name="Bloem J."/>
            <person name="Labutti K."/>
            <person name="Salamov A."/>
            <person name="Andreopoulos B."/>
            <person name="Baker S."/>
            <person name="Barry K."/>
            <person name="Bills G."/>
            <person name="Bluhm B."/>
            <person name="Cannon C."/>
            <person name="Castanera R."/>
            <person name="Culley D."/>
            <person name="Daum C."/>
            <person name="Ezra D."/>
            <person name="Gonzalez J."/>
            <person name="Henrissat B."/>
            <person name="Kuo A."/>
            <person name="Liang C."/>
            <person name="Lipzen A."/>
            <person name="Lutzoni F."/>
            <person name="Magnuson J."/>
            <person name="Mondo S."/>
            <person name="Nolan M."/>
            <person name="Ohm R."/>
            <person name="Pangilinan J."/>
            <person name="Park H.-J."/>
            <person name="Ramirez L."/>
            <person name="Alfaro M."/>
            <person name="Sun H."/>
            <person name="Tritt A."/>
            <person name="Yoshinaga Y."/>
            <person name="Zwiers L.-H."/>
            <person name="Turgeon B."/>
            <person name="Goodwin S."/>
            <person name="Spatafora J."/>
            <person name="Crous P."/>
            <person name="Grigoriev I."/>
        </authorList>
    </citation>
    <scope>NUCLEOTIDE SEQUENCE</scope>
    <source>
        <strain evidence="5">CBS 122681</strain>
    </source>
</reference>
<keyword evidence="2" id="KW-0436">Ligase</keyword>
<dbReference type="Gene3D" id="3.30.1490.20">
    <property type="entry name" value="ATP-grasp fold, A domain"/>
    <property type="match status" value="1"/>
</dbReference>
<keyword evidence="3" id="KW-0547">Nucleotide-binding</keyword>
<protein>
    <submittedName>
        <fullName evidence="5">Glutathione synthetase ATP-binding domain-like protein</fullName>
    </submittedName>
</protein>
<evidence type="ECO:0000256" key="3">
    <source>
        <dbReference type="PROSITE-ProRule" id="PRU00409"/>
    </source>
</evidence>
<dbReference type="GO" id="GO:0046872">
    <property type="term" value="F:metal ion binding"/>
    <property type="evidence" value="ECO:0007669"/>
    <property type="project" value="InterPro"/>
</dbReference>
<dbReference type="InterPro" id="IPR013815">
    <property type="entry name" value="ATP_grasp_subdomain_1"/>
</dbReference>
<dbReference type="InterPro" id="IPR011761">
    <property type="entry name" value="ATP-grasp"/>
</dbReference>
<sequence>MNALLPLRCTSRVAPSIPLAVLYQKLDPPLINGVRKPKKPGGYQDSGSDIAWVLKHQCDIQVATPSANPDPQSGEGFCFPDDESGIEAALDNGATHLWANTILFAQHPLQTSPLFPLKASELRIIGQPPCFVDLYDDKAFVNELLRAHGGFTLPKFTTVTGLRSLQTSIETAQLEFPLIAKPVRGRGSHGVKLCHAAEELNAHARYLLKESGMIIVEQYLQGTEATVTVMPPSPSRPDYWAMPIVARFNHADGVAPYNGVVAVTKNSRVVERSEHDSDPAYEKLAQECSAAAKLLQCKAPIRIDARRLDNEPGREFALFDVNMKPLTDRWNMTGPGRPGREDQASLTGLAASGLGWDYPSLLKSILQSASTLQDLRTATLPVNRHYDSRDMSFERVLFVV</sequence>
<keyword evidence="3 5" id="KW-0067">ATP-binding</keyword>
<name>A0A6A6SSC9_9PLEO</name>
<dbReference type="PANTHER" id="PTHR23132:SF23">
    <property type="entry name" value="D-ALANINE--D-ALANINE LIGASE B"/>
    <property type="match status" value="1"/>
</dbReference>
<dbReference type="Pfam" id="PF07478">
    <property type="entry name" value="Dala_Dala_lig_C"/>
    <property type="match status" value="1"/>
</dbReference>
<gene>
    <name evidence="5" type="ORF">K491DRAFT_707552</name>
</gene>
<dbReference type="EMBL" id="MU004454">
    <property type="protein sequence ID" value="KAF2650452.1"/>
    <property type="molecule type" value="Genomic_DNA"/>
</dbReference>
<evidence type="ECO:0000259" key="4">
    <source>
        <dbReference type="PROSITE" id="PS50975"/>
    </source>
</evidence>
<accession>A0A6A6SSC9</accession>
<dbReference type="AlphaFoldDB" id="A0A6A6SSC9"/>
<dbReference type="PROSITE" id="PS50975">
    <property type="entry name" value="ATP_GRASP"/>
    <property type="match status" value="1"/>
</dbReference>
<feature type="domain" description="ATP-grasp" evidence="4">
    <location>
        <begin position="143"/>
        <end position="367"/>
    </location>
</feature>
<dbReference type="OrthoDB" id="422362at2759"/>
<dbReference type="InterPro" id="IPR011095">
    <property type="entry name" value="Dala_Dala_lig_C"/>
</dbReference>